<sequence length="342" mass="35416">MSDRRRLKSDEEKRRIFRRVLTHLSQSEGTHPYIRPDSSFRQGDVKPLHTPQSTDSIYYKLLWWLPPLPWLNLAALASGRRLLPRFPGDVPPTAADLLSWAPAVIYVSDADGDDGDDDNADSEIPTSDDLASDAMTDGGLDTTTGTAATGDASTVPASTVDTTTAGSSTAGASTAPSTAAVTPAPAPALLGASVAVAPGTATFGAWLAVLNSMVYTLGQRPWEEKELARGRWPLPSSPPRREPEEEEDVADDEGVEDSLPASGATAPAPAPTTAAAASNSASVVPQLPLNTISGALAVPPAITALVVANIPSTGATEWLTGPDNGPGAQPARITRTAGSELA</sequence>
<accession>A0A8H4PE38</accession>
<proteinExistence type="predicted"/>
<feature type="compositionally biased region" description="Low complexity" evidence="1">
    <location>
        <begin position="260"/>
        <end position="273"/>
    </location>
</feature>
<feature type="region of interest" description="Disordered" evidence="1">
    <location>
        <begin position="314"/>
        <end position="342"/>
    </location>
</feature>
<protein>
    <submittedName>
        <fullName evidence="2">Uncharacterized protein</fullName>
    </submittedName>
</protein>
<comment type="caution">
    <text evidence="2">The sequence shown here is derived from an EMBL/GenBank/DDBJ whole genome shotgun (WGS) entry which is preliminary data.</text>
</comment>
<name>A0A8H4PE38_9HYPO</name>
<feature type="region of interest" description="Disordered" evidence="1">
    <location>
        <begin position="109"/>
        <end position="181"/>
    </location>
</feature>
<evidence type="ECO:0000313" key="3">
    <source>
        <dbReference type="Proteomes" id="UP000554235"/>
    </source>
</evidence>
<feature type="compositionally biased region" description="Low complexity" evidence="1">
    <location>
        <begin position="133"/>
        <end position="181"/>
    </location>
</feature>
<reference evidence="2 3" key="1">
    <citation type="submission" date="2020-01" db="EMBL/GenBank/DDBJ databases">
        <title>Identification and distribution of gene clusters putatively required for synthesis of sphingolipid metabolism inhibitors in phylogenetically diverse species of the filamentous fungus Fusarium.</title>
        <authorList>
            <person name="Kim H.-S."/>
            <person name="Busman M."/>
            <person name="Brown D.W."/>
            <person name="Divon H."/>
            <person name="Uhlig S."/>
            <person name="Proctor R.H."/>
        </authorList>
    </citation>
    <scope>NUCLEOTIDE SEQUENCE [LARGE SCALE GENOMIC DNA]</scope>
    <source>
        <strain evidence="2 3">NRRL 20459</strain>
    </source>
</reference>
<evidence type="ECO:0000313" key="2">
    <source>
        <dbReference type="EMBL" id="KAF4467508.1"/>
    </source>
</evidence>
<keyword evidence="3" id="KW-1185">Reference proteome</keyword>
<feature type="compositionally biased region" description="Acidic residues" evidence="1">
    <location>
        <begin position="244"/>
        <end position="256"/>
    </location>
</feature>
<organism evidence="2 3">
    <name type="scientific">Fusarium albosuccineum</name>
    <dbReference type="NCBI Taxonomy" id="1237068"/>
    <lineage>
        <taxon>Eukaryota</taxon>
        <taxon>Fungi</taxon>
        <taxon>Dikarya</taxon>
        <taxon>Ascomycota</taxon>
        <taxon>Pezizomycotina</taxon>
        <taxon>Sordariomycetes</taxon>
        <taxon>Hypocreomycetidae</taxon>
        <taxon>Hypocreales</taxon>
        <taxon>Nectriaceae</taxon>
        <taxon>Fusarium</taxon>
        <taxon>Fusarium decemcellulare species complex</taxon>
    </lineage>
</organism>
<gene>
    <name evidence="2" type="ORF">FALBO_5645</name>
</gene>
<evidence type="ECO:0000256" key="1">
    <source>
        <dbReference type="SAM" id="MobiDB-lite"/>
    </source>
</evidence>
<dbReference type="Proteomes" id="UP000554235">
    <property type="component" value="Unassembled WGS sequence"/>
</dbReference>
<dbReference type="AlphaFoldDB" id="A0A8H4PE38"/>
<feature type="region of interest" description="Disordered" evidence="1">
    <location>
        <begin position="28"/>
        <end position="47"/>
    </location>
</feature>
<dbReference type="EMBL" id="JAADYS010000739">
    <property type="protein sequence ID" value="KAF4467508.1"/>
    <property type="molecule type" value="Genomic_DNA"/>
</dbReference>
<feature type="region of interest" description="Disordered" evidence="1">
    <location>
        <begin position="228"/>
        <end position="273"/>
    </location>
</feature>
<feature type="compositionally biased region" description="Acidic residues" evidence="1">
    <location>
        <begin position="110"/>
        <end position="121"/>
    </location>
</feature>